<name>A0A812XT53_SYMPI</name>
<evidence type="ECO:0000256" key="4">
    <source>
        <dbReference type="ARBA" id="ARBA00023007"/>
    </source>
</evidence>
<organism evidence="5 6">
    <name type="scientific">Symbiodinium pilosum</name>
    <name type="common">Dinoflagellate</name>
    <dbReference type="NCBI Taxonomy" id="2952"/>
    <lineage>
        <taxon>Eukaryota</taxon>
        <taxon>Sar</taxon>
        <taxon>Alveolata</taxon>
        <taxon>Dinophyceae</taxon>
        <taxon>Suessiales</taxon>
        <taxon>Symbiodiniaceae</taxon>
        <taxon>Symbiodinium</taxon>
    </lineage>
</organism>
<gene>
    <name evidence="5" type="ORF">SPIL2461_LOCUS21761</name>
</gene>
<dbReference type="Gene3D" id="3.30.479.10">
    <property type="entry name" value="6-pyruvoyl tetrahydropterin synthase/QueD"/>
    <property type="match status" value="1"/>
</dbReference>
<accession>A0A812XT53</accession>
<dbReference type="SUPFAM" id="SSF55620">
    <property type="entry name" value="Tetrahydrobiopterin biosynthesis enzymes-like"/>
    <property type="match status" value="1"/>
</dbReference>
<comment type="pathway">
    <text evidence="1">Cofactor biosynthesis; tetrahydrobiopterin biosynthesis; tetrahydrobiopterin from 7,8-dihydroneopterin triphosphate: step 1/3.</text>
</comment>
<dbReference type="Proteomes" id="UP000649617">
    <property type="component" value="Unassembled WGS sequence"/>
</dbReference>
<comment type="caution">
    <text evidence="5">The sequence shown here is derived from an EMBL/GenBank/DDBJ whole genome shotgun (WGS) entry which is preliminary data.</text>
</comment>
<dbReference type="InterPro" id="IPR038418">
    <property type="entry name" value="6-PTP_synth/QueD_sf"/>
</dbReference>
<evidence type="ECO:0000313" key="6">
    <source>
        <dbReference type="Proteomes" id="UP000649617"/>
    </source>
</evidence>
<dbReference type="OrthoDB" id="199731at2759"/>
<sequence>MAMWRMGLPVLALHGRPCPRFSAGSMTRSHGIADRVRAFGTYFIGVQDRCMYSHTFHFGGSEPFTTGCTAVIQVKVFGRSLGEGDVLMDISVGQRLLRDIMMRYDHKNLDMLEEFQNPRRNTTVEVMAEAIHRHFLSGLKQYWAQELAGGKVLGCISKVEVLVKESDVAYAGFEEDVDVTSWGAE</sequence>
<evidence type="ECO:0000256" key="1">
    <source>
        <dbReference type="ARBA" id="ARBA00005126"/>
    </source>
</evidence>
<dbReference type="GO" id="GO:0006729">
    <property type="term" value="P:tetrahydrobiopterin biosynthetic process"/>
    <property type="evidence" value="ECO:0007669"/>
    <property type="project" value="UniProtKB-UniPathway"/>
</dbReference>
<keyword evidence="4" id="KW-0783">Tetrahydrobiopterin biosynthesis</keyword>
<dbReference type="AlphaFoldDB" id="A0A812XT53"/>
<keyword evidence="6" id="KW-1185">Reference proteome</keyword>
<dbReference type="GO" id="GO:0003874">
    <property type="term" value="F:6-pyruvoyltetrahydropterin synthase activity"/>
    <property type="evidence" value="ECO:0007669"/>
    <property type="project" value="UniProtKB-EC"/>
</dbReference>
<protein>
    <recommendedName>
        <fullName evidence="3">6-pyruvoyltetrahydropterin synthase</fullName>
        <ecNumber evidence="3">4.2.3.12</ecNumber>
    </recommendedName>
</protein>
<dbReference type="EC" id="4.2.3.12" evidence="3"/>
<dbReference type="Pfam" id="PF01242">
    <property type="entry name" value="PTPS"/>
    <property type="match status" value="1"/>
</dbReference>
<evidence type="ECO:0000313" key="5">
    <source>
        <dbReference type="EMBL" id="CAE7751508.1"/>
    </source>
</evidence>
<evidence type="ECO:0000256" key="3">
    <source>
        <dbReference type="ARBA" id="ARBA00013100"/>
    </source>
</evidence>
<comment type="similarity">
    <text evidence="2">Belongs to the PTPS family.</text>
</comment>
<dbReference type="EMBL" id="CAJNIZ010046571">
    <property type="protein sequence ID" value="CAE7751508.1"/>
    <property type="molecule type" value="Genomic_DNA"/>
</dbReference>
<proteinExistence type="inferred from homology"/>
<dbReference type="InterPro" id="IPR007115">
    <property type="entry name" value="6-PTP_synth/QueD"/>
</dbReference>
<dbReference type="UniPathway" id="UPA00849">
    <property type="reaction ID" value="UER00819"/>
</dbReference>
<reference evidence="5" key="1">
    <citation type="submission" date="2021-02" db="EMBL/GenBank/DDBJ databases">
        <authorList>
            <person name="Dougan E. K."/>
            <person name="Rhodes N."/>
            <person name="Thang M."/>
            <person name="Chan C."/>
        </authorList>
    </citation>
    <scope>NUCLEOTIDE SEQUENCE</scope>
</reference>
<evidence type="ECO:0000256" key="2">
    <source>
        <dbReference type="ARBA" id="ARBA00009164"/>
    </source>
</evidence>